<dbReference type="SUPFAM" id="SSF141571">
    <property type="entry name" value="Pentapeptide repeat-like"/>
    <property type="match status" value="1"/>
</dbReference>
<dbReference type="Proteomes" id="UP000663792">
    <property type="component" value="Unassembled WGS sequence"/>
</dbReference>
<gene>
    <name evidence="1" type="ORF">JL106_13835</name>
</gene>
<organism evidence="1 2">
    <name type="scientific">Nakamurella leprariae</name>
    <dbReference type="NCBI Taxonomy" id="2803911"/>
    <lineage>
        <taxon>Bacteria</taxon>
        <taxon>Bacillati</taxon>
        <taxon>Actinomycetota</taxon>
        <taxon>Actinomycetes</taxon>
        <taxon>Nakamurellales</taxon>
        <taxon>Nakamurellaceae</taxon>
        <taxon>Nakamurella</taxon>
    </lineage>
</organism>
<accession>A0A938YHR2</accession>
<protein>
    <submittedName>
        <fullName evidence="1">Pentapeptide repeat-containing protein</fullName>
    </submittedName>
</protein>
<dbReference type="Gene3D" id="2.160.20.80">
    <property type="entry name" value="E3 ubiquitin-protein ligase SopA"/>
    <property type="match status" value="1"/>
</dbReference>
<sequence>MGGFAFDKDAGEPCRNLQEDFGCGIHAQLRERGFPGCTVFDCQGAGQKVTQLTFAGRDWRDEDADREFMFATFHVMRPLHELLWYVVDALARPAASALHTELDRAYEHIDALTRRSAEEIMRSDLTGERERVREVLIRASALVRAGVRTGRRPTRAGRRAQPGADLMGADLSGQDLRGVDLRGARLIAADLRGCDLREADLIGADLRNTDLSDADLSTALYLTQMQVNAARGSRATRLPSRLRRPSHWS</sequence>
<dbReference type="InterPro" id="IPR001646">
    <property type="entry name" value="5peptide_repeat"/>
</dbReference>
<evidence type="ECO:0000313" key="1">
    <source>
        <dbReference type="EMBL" id="MBM9468359.1"/>
    </source>
</evidence>
<comment type="caution">
    <text evidence="1">The sequence shown here is derived from an EMBL/GenBank/DDBJ whole genome shotgun (WGS) entry which is preliminary data.</text>
</comment>
<dbReference type="EMBL" id="JAERWK010000017">
    <property type="protein sequence ID" value="MBM9468359.1"/>
    <property type="molecule type" value="Genomic_DNA"/>
</dbReference>
<reference evidence="1" key="1">
    <citation type="submission" date="2021-01" db="EMBL/GenBank/DDBJ databases">
        <title>YIM 132084 draft genome.</title>
        <authorList>
            <person name="An D."/>
        </authorList>
    </citation>
    <scope>NUCLEOTIDE SEQUENCE</scope>
    <source>
        <strain evidence="1">YIM 132084</strain>
    </source>
</reference>
<name>A0A938YHR2_9ACTN</name>
<dbReference type="InterPro" id="IPR051082">
    <property type="entry name" value="Pentapeptide-BTB/POZ_domain"/>
</dbReference>
<proteinExistence type="predicted"/>
<evidence type="ECO:0000313" key="2">
    <source>
        <dbReference type="Proteomes" id="UP000663792"/>
    </source>
</evidence>
<dbReference type="PANTHER" id="PTHR14136:SF17">
    <property type="entry name" value="BTB_POZ DOMAIN-CONTAINING PROTEIN KCTD9"/>
    <property type="match status" value="1"/>
</dbReference>
<dbReference type="PANTHER" id="PTHR14136">
    <property type="entry name" value="BTB_POZ DOMAIN-CONTAINING PROTEIN KCTD9"/>
    <property type="match status" value="1"/>
</dbReference>
<dbReference type="Pfam" id="PF00805">
    <property type="entry name" value="Pentapeptide"/>
    <property type="match status" value="1"/>
</dbReference>
<keyword evidence="2" id="KW-1185">Reference proteome</keyword>
<dbReference type="AlphaFoldDB" id="A0A938YHR2"/>